<name>A0A840X8Q7_9MICO</name>
<dbReference type="GO" id="GO:0004527">
    <property type="term" value="F:exonuclease activity"/>
    <property type="evidence" value="ECO:0007669"/>
    <property type="project" value="UniProtKB-ARBA"/>
</dbReference>
<dbReference type="InterPro" id="IPR036397">
    <property type="entry name" value="RNaseH_sf"/>
</dbReference>
<proteinExistence type="predicted"/>
<dbReference type="SMART" id="SM00479">
    <property type="entry name" value="EXOIII"/>
    <property type="match status" value="1"/>
</dbReference>
<sequence length="203" mass="21566">MSTPAGPRADPPVTYISVDVETAGPSPSGYAMLSIGGCLVDEPNPDSSAPLPTGTAPHFYVELQPDRDGEVASAMAVGGFTLEGLRATGTPPAAAMRAFADWVAAVTPDGHRPVLVGFNAAFDWMFVADYFHRYLGQNPFGYSALDIKAYYLGVTGSSWPATSMPFVAERYGLAITLTHNALDDARDQAALFRAVRHEAQSPR</sequence>
<reference evidence="2 3" key="1">
    <citation type="submission" date="2020-08" db="EMBL/GenBank/DDBJ databases">
        <title>Sequencing the genomes of 1000 actinobacteria strains.</title>
        <authorList>
            <person name="Klenk H.-P."/>
        </authorList>
    </citation>
    <scope>NUCLEOTIDE SEQUENCE [LARGE SCALE GENOMIC DNA]</scope>
    <source>
        <strain evidence="2 3">DSM 23889</strain>
    </source>
</reference>
<dbReference type="Proteomes" id="UP000552883">
    <property type="component" value="Unassembled WGS sequence"/>
</dbReference>
<accession>A0A840X8Q7</accession>
<dbReference type="Pfam" id="PF00929">
    <property type="entry name" value="RNase_T"/>
    <property type="match status" value="1"/>
</dbReference>
<keyword evidence="3" id="KW-1185">Reference proteome</keyword>
<dbReference type="InterPro" id="IPR013520">
    <property type="entry name" value="Ribonucl_H"/>
</dbReference>
<dbReference type="RefSeq" id="WP_207949078.1">
    <property type="nucleotide sequence ID" value="NZ_BAAANZ010000003.1"/>
</dbReference>
<dbReference type="EMBL" id="JACHBS010000001">
    <property type="protein sequence ID" value="MBB5618750.1"/>
    <property type="molecule type" value="Genomic_DNA"/>
</dbReference>
<dbReference type="Gene3D" id="3.30.420.10">
    <property type="entry name" value="Ribonuclease H-like superfamily/Ribonuclease H"/>
    <property type="match status" value="1"/>
</dbReference>
<dbReference type="InterPro" id="IPR012337">
    <property type="entry name" value="RNaseH-like_sf"/>
</dbReference>
<comment type="caution">
    <text evidence="2">The sequence shown here is derived from an EMBL/GenBank/DDBJ whole genome shotgun (WGS) entry which is preliminary data.</text>
</comment>
<dbReference type="AlphaFoldDB" id="A0A840X8Q7"/>
<dbReference type="GO" id="GO:0003676">
    <property type="term" value="F:nucleic acid binding"/>
    <property type="evidence" value="ECO:0007669"/>
    <property type="project" value="InterPro"/>
</dbReference>
<dbReference type="CDD" id="cd06127">
    <property type="entry name" value="DEDDh"/>
    <property type="match status" value="1"/>
</dbReference>
<feature type="domain" description="Exonuclease" evidence="1">
    <location>
        <begin position="14"/>
        <end position="201"/>
    </location>
</feature>
<evidence type="ECO:0000313" key="3">
    <source>
        <dbReference type="Proteomes" id="UP000552883"/>
    </source>
</evidence>
<evidence type="ECO:0000259" key="1">
    <source>
        <dbReference type="SMART" id="SM00479"/>
    </source>
</evidence>
<gene>
    <name evidence="2" type="ORF">BJ959_002246</name>
</gene>
<dbReference type="SUPFAM" id="SSF53098">
    <property type="entry name" value="Ribonuclease H-like"/>
    <property type="match status" value="1"/>
</dbReference>
<protein>
    <submittedName>
        <fullName evidence="2">DNA polymerase III epsilon subunit-like protein</fullName>
    </submittedName>
</protein>
<evidence type="ECO:0000313" key="2">
    <source>
        <dbReference type="EMBL" id="MBB5618750.1"/>
    </source>
</evidence>
<organism evidence="2 3">
    <name type="scientific">Microcella frigidaquae</name>
    <dbReference type="NCBI Taxonomy" id="424758"/>
    <lineage>
        <taxon>Bacteria</taxon>
        <taxon>Bacillati</taxon>
        <taxon>Actinomycetota</taxon>
        <taxon>Actinomycetes</taxon>
        <taxon>Micrococcales</taxon>
        <taxon>Microbacteriaceae</taxon>
        <taxon>Microcella</taxon>
    </lineage>
</organism>